<evidence type="ECO:0000313" key="2">
    <source>
        <dbReference type="EMBL" id="EEQ27925.1"/>
    </source>
</evidence>
<reference evidence="3" key="1">
    <citation type="journal article" date="2012" name="MBio">
        <title>Comparative genome analysis of Trichophyton rubrum and related dermatophytes reveals candidate genes involved in infection.</title>
        <authorList>
            <person name="Martinez D.A."/>
            <person name="Oliver B.G."/>
            <person name="Graeser Y."/>
            <person name="Goldberg J.M."/>
            <person name="Li W."/>
            <person name="Martinez-Rossi N.M."/>
            <person name="Monod M."/>
            <person name="Shelest E."/>
            <person name="Barton R.C."/>
            <person name="Birch E."/>
            <person name="Brakhage A.A."/>
            <person name="Chen Z."/>
            <person name="Gurr S.J."/>
            <person name="Heiman D."/>
            <person name="Heitman J."/>
            <person name="Kosti I."/>
            <person name="Rossi A."/>
            <person name="Saif S."/>
            <person name="Samalova M."/>
            <person name="Saunders C.W."/>
            <person name="Shea T."/>
            <person name="Summerbell R.C."/>
            <person name="Xu J."/>
            <person name="Young S."/>
            <person name="Zeng Q."/>
            <person name="Birren B.W."/>
            <person name="Cuomo C.A."/>
            <person name="White T.C."/>
        </authorList>
    </citation>
    <scope>NUCLEOTIDE SEQUENCE [LARGE SCALE GENOMIC DNA]</scope>
    <source>
        <strain evidence="3">ATCC MYA-4605 / CBS 113480</strain>
    </source>
</reference>
<sequence length="370" mass="41483">MDFYYQVVKTPVTAHSTCSIFSLSSPGPEPRVNFGYEPEYPYNLDFDSLKLADGYAMGMRSAPLYPSTLEEREETPSKLREVATPGFAKSNFNETHHGYENDAEEASIKAYRDEYHDEQPTSGSETNTSATTPSLTDTPITAATTYNSASLVDHDAITVPVEEKTVYQSPSPPPPPSPAPRLLEPPPKKSSACGSYEIYKNSLPFRQLGWASEGQTVTREITLPPRLVQVESPSPSPSPPPRLPPHRMAVREPLVPMLIYNENGEERYVSRYNYLPAGRQARDPTPNALELLLAQARSSGFTTEAPRPRYRPSAASRDWYDSVVSERRPLSSARRRAREGLFAALSRRTESRPQYNNNIMPNPPFPWMRR</sequence>
<dbReference type="EMBL" id="DS995701">
    <property type="protein sequence ID" value="EEQ27925.1"/>
    <property type="molecule type" value="Genomic_DNA"/>
</dbReference>
<dbReference type="OMA" id="TTAHSTC"/>
<dbReference type="GeneID" id="9226639"/>
<dbReference type="HOGENOM" id="CLU_051240_0_0_1"/>
<dbReference type="VEuPathDB" id="FungiDB:MCYG_00813"/>
<evidence type="ECO:0000313" key="3">
    <source>
        <dbReference type="Proteomes" id="UP000002035"/>
    </source>
</evidence>
<feature type="compositionally biased region" description="Polar residues" evidence="1">
    <location>
        <begin position="120"/>
        <end position="139"/>
    </location>
</feature>
<feature type="compositionally biased region" description="Pro residues" evidence="1">
    <location>
        <begin position="234"/>
        <end position="243"/>
    </location>
</feature>
<dbReference type="eggNOG" id="ENOG502RMBU">
    <property type="taxonomic scope" value="Eukaryota"/>
</dbReference>
<feature type="region of interest" description="Disordered" evidence="1">
    <location>
        <begin position="164"/>
        <end position="191"/>
    </location>
</feature>
<name>C5FDF1_ARTOC</name>
<feature type="compositionally biased region" description="Pro residues" evidence="1">
    <location>
        <begin position="170"/>
        <end position="185"/>
    </location>
</feature>
<dbReference type="Proteomes" id="UP000002035">
    <property type="component" value="Unassembled WGS sequence"/>
</dbReference>
<feature type="region of interest" description="Disordered" evidence="1">
    <location>
        <begin position="115"/>
        <end position="139"/>
    </location>
</feature>
<dbReference type="AlphaFoldDB" id="C5FDF1"/>
<accession>C5FDF1</accession>
<organism evidence="2 3">
    <name type="scientific">Arthroderma otae (strain ATCC MYA-4605 / CBS 113480)</name>
    <name type="common">Microsporum canis</name>
    <dbReference type="NCBI Taxonomy" id="554155"/>
    <lineage>
        <taxon>Eukaryota</taxon>
        <taxon>Fungi</taxon>
        <taxon>Dikarya</taxon>
        <taxon>Ascomycota</taxon>
        <taxon>Pezizomycotina</taxon>
        <taxon>Eurotiomycetes</taxon>
        <taxon>Eurotiomycetidae</taxon>
        <taxon>Onygenales</taxon>
        <taxon>Arthrodermataceae</taxon>
        <taxon>Microsporum</taxon>
    </lineage>
</organism>
<feature type="region of interest" description="Disordered" evidence="1">
    <location>
        <begin position="225"/>
        <end position="246"/>
    </location>
</feature>
<dbReference type="RefSeq" id="XP_002850709.1">
    <property type="nucleotide sequence ID" value="XM_002850663.1"/>
</dbReference>
<protein>
    <submittedName>
        <fullName evidence="2">Uncharacterized protein</fullName>
    </submittedName>
</protein>
<gene>
    <name evidence="2" type="ORF">MCYG_00813</name>
</gene>
<dbReference type="OrthoDB" id="4170588at2759"/>
<proteinExistence type="predicted"/>
<evidence type="ECO:0000256" key="1">
    <source>
        <dbReference type="SAM" id="MobiDB-lite"/>
    </source>
</evidence>
<keyword evidence="3" id="KW-1185">Reference proteome</keyword>